<name>A0A0J6F436_COCPO</name>
<dbReference type="OrthoDB" id="567788at2759"/>
<dbReference type="VEuPathDB" id="FungiDB:CPAG_00078"/>
<dbReference type="Proteomes" id="UP000054567">
    <property type="component" value="Unassembled WGS sequence"/>
</dbReference>
<evidence type="ECO:0000259" key="8">
    <source>
        <dbReference type="PROSITE" id="PS50845"/>
    </source>
</evidence>
<dbReference type="AlphaFoldDB" id="A0A0J6F436"/>
<reference evidence="10" key="2">
    <citation type="journal article" date="2009" name="Genome Res.">
        <title>Comparative genomic analyses of the human fungal pathogens Coccidioides and their relatives.</title>
        <authorList>
            <person name="Sharpton T.J."/>
            <person name="Stajich J.E."/>
            <person name="Rounsley S.D."/>
            <person name="Gardner M.J."/>
            <person name="Wortman J.R."/>
            <person name="Jordar V.S."/>
            <person name="Maiti R."/>
            <person name="Kodira C.D."/>
            <person name="Neafsey D.E."/>
            <person name="Zeng Q."/>
            <person name="Hung C.-Y."/>
            <person name="McMahan C."/>
            <person name="Muszewska A."/>
            <person name="Grynberg M."/>
            <person name="Mandel M.A."/>
            <person name="Kellner E.M."/>
            <person name="Barker B.M."/>
            <person name="Galgiani J.N."/>
            <person name="Orbach M.J."/>
            <person name="Kirkland T.N."/>
            <person name="Cole G.T."/>
            <person name="Henn M.R."/>
            <person name="Birren B.W."/>
            <person name="Taylor J.W."/>
        </authorList>
    </citation>
    <scope>NUCLEOTIDE SEQUENCE [LARGE SCALE GENOMIC DNA]</scope>
    <source>
        <strain evidence="10">RMSCC 3488</strain>
    </source>
</reference>
<gene>
    <name evidence="9" type="ORF">CPAG_00078</name>
</gene>
<feature type="compositionally biased region" description="Basic and acidic residues" evidence="7">
    <location>
        <begin position="290"/>
        <end position="301"/>
    </location>
</feature>
<dbReference type="EMBL" id="DS268109">
    <property type="protein sequence ID" value="KMM63724.1"/>
    <property type="molecule type" value="Genomic_DNA"/>
</dbReference>
<organism evidence="9 10">
    <name type="scientific">Coccidioides posadasii RMSCC 3488</name>
    <dbReference type="NCBI Taxonomy" id="454284"/>
    <lineage>
        <taxon>Eukaryota</taxon>
        <taxon>Fungi</taxon>
        <taxon>Dikarya</taxon>
        <taxon>Ascomycota</taxon>
        <taxon>Pezizomycotina</taxon>
        <taxon>Eurotiomycetes</taxon>
        <taxon>Eurotiomycetidae</taxon>
        <taxon>Onygenales</taxon>
        <taxon>Onygenaceae</taxon>
        <taxon>Coccidioides</taxon>
    </lineage>
</organism>
<feature type="transmembrane region" description="Helical" evidence="6">
    <location>
        <begin position="78"/>
        <end position="97"/>
    </location>
</feature>
<comment type="subcellular location">
    <subcellularLocation>
        <location evidence="1 6">Endoplasmic reticulum membrane</location>
        <topology evidence="1 6">Multi-pass membrane protein</topology>
    </subcellularLocation>
</comment>
<dbReference type="InterPro" id="IPR003388">
    <property type="entry name" value="Reticulon"/>
</dbReference>
<feature type="domain" description="Reticulon" evidence="8">
    <location>
        <begin position="40"/>
        <end position="237"/>
    </location>
</feature>
<proteinExistence type="predicted"/>
<evidence type="ECO:0000256" key="3">
    <source>
        <dbReference type="ARBA" id="ARBA00022824"/>
    </source>
</evidence>
<dbReference type="PROSITE" id="PS50845">
    <property type="entry name" value="RETICULON"/>
    <property type="match status" value="1"/>
</dbReference>
<evidence type="ECO:0000256" key="5">
    <source>
        <dbReference type="ARBA" id="ARBA00023136"/>
    </source>
</evidence>
<reference evidence="9 10" key="1">
    <citation type="submission" date="2007-06" db="EMBL/GenBank/DDBJ databases">
        <title>The Genome Sequence of Coccidioides posadasii RMSCC_3488.</title>
        <authorList>
            <consortium name="Coccidioides Genome Resources Consortium"/>
            <consortium name="The Broad Institute Genome Sequencing Platform"/>
            <person name="Henn M.R."/>
            <person name="Sykes S."/>
            <person name="Young S."/>
            <person name="Jaffe D."/>
            <person name="Berlin A."/>
            <person name="Alvarez P."/>
            <person name="Butler J."/>
            <person name="Gnerre S."/>
            <person name="Grabherr M."/>
            <person name="Mauceli E."/>
            <person name="Brockman W."/>
            <person name="Kodira C."/>
            <person name="Alvarado L."/>
            <person name="Zeng Q."/>
            <person name="Crawford M."/>
            <person name="Antoine C."/>
            <person name="Devon K."/>
            <person name="Galgiani J."/>
            <person name="Orsborn K."/>
            <person name="Lewis M.L."/>
            <person name="Nusbaum C."/>
            <person name="Galagan J."/>
            <person name="Birren B."/>
        </authorList>
    </citation>
    <scope>NUCLEOTIDE SEQUENCE [LARGE SCALE GENOMIC DNA]</scope>
    <source>
        <strain evidence="9 10">RMSCC 3488</strain>
    </source>
</reference>
<feature type="region of interest" description="Disordered" evidence="7">
    <location>
        <begin position="1"/>
        <end position="32"/>
    </location>
</feature>
<sequence>MAESAPSDIPHTGDTDRRSTNGSPEKTAPGQPLTHYHSLVYSLLSWERPQTTAASYASVVAMIIAGRYLPLLRWALKLLYISLGFTAIVEVSGRAIFGRGLMSNSRPRKYYTIPKDTVESVLEDLEQLMDFFLIEFQRILFVENLSYTLATFSAALTSYWLVRFLPLWVLALIGVTVAYLGPLFYLSNKEFIDEQINVLQEMINSHAREVKEMAEAQTSQATGIVKHYVGEYRAKAHEYVVTPLAHSASPKQKQEHILDTPVKAEPQPGPAAIEHPDFPAAPQTELLPQFREDTKEEHAEPAPEPVAAM</sequence>
<evidence type="ECO:0000256" key="1">
    <source>
        <dbReference type="ARBA" id="ARBA00004477"/>
    </source>
</evidence>
<keyword evidence="3 6" id="KW-0256">Endoplasmic reticulum</keyword>
<keyword evidence="4 6" id="KW-1133">Transmembrane helix</keyword>
<reference evidence="10" key="3">
    <citation type="journal article" date="2010" name="Genome Res.">
        <title>Population genomic sequencing of Coccidioides fungi reveals recent hybridization and transposon control.</title>
        <authorList>
            <person name="Neafsey D.E."/>
            <person name="Barker B.M."/>
            <person name="Sharpton T.J."/>
            <person name="Stajich J.E."/>
            <person name="Park D.J."/>
            <person name="Whiston E."/>
            <person name="Hung C.-Y."/>
            <person name="McMahan C."/>
            <person name="White J."/>
            <person name="Sykes S."/>
            <person name="Heiman D."/>
            <person name="Young S."/>
            <person name="Zeng Q."/>
            <person name="Abouelleil A."/>
            <person name="Aftuck L."/>
            <person name="Bessette D."/>
            <person name="Brown A."/>
            <person name="FitzGerald M."/>
            <person name="Lui A."/>
            <person name="Macdonald J.P."/>
            <person name="Priest M."/>
            <person name="Orbach M.J."/>
            <person name="Galgiani J.N."/>
            <person name="Kirkland T.N."/>
            <person name="Cole G.T."/>
            <person name="Birren B.W."/>
            <person name="Henn M.R."/>
            <person name="Taylor J.W."/>
            <person name="Rounsley S.D."/>
        </authorList>
    </citation>
    <scope>NUCLEOTIDE SEQUENCE [LARGE SCALE GENOMIC DNA]</scope>
    <source>
        <strain evidence="10">RMSCC 3488</strain>
    </source>
</reference>
<evidence type="ECO:0000256" key="7">
    <source>
        <dbReference type="SAM" id="MobiDB-lite"/>
    </source>
</evidence>
<protein>
    <recommendedName>
        <fullName evidence="6">Reticulon-like protein</fullName>
    </recommendedName>
</protein>
<accession>A0A0J6F436</accession>
<evidence type="ECO:0000256" key="6">
    <source>
        <dbReference type="RuleBase" id="RU363132"/>
    </source>
</evidence>
<feature type="transmembrane region" description="Helical" evidence="6">
    <location>
        <begin position="167"/>
        <end position="186"/>
    </location>
</feature>
<dbReference type="GO" id="GO:0005789">
    <property type="term" value="C:endoplasmic reticulum membrane"/>
    <property type="evidence" value="ECO:0007669"/>
    <property type="project" value="UniProtKB-SubCell"/>
</dbReference>
<keyword evidence="2 6" id="KW-0812">Transmembrane</keyword>
<dbReference type="Pfam" id="PF02453">
    <property type="entry name" value="Reticulon"/>
    <property type="match status" value="1"/>
</dbReference>
<evidence type="ECO:0000313" key="9">
    <source>
        <dbReference type="EMBL" id="KMM63724.1"/>
    </source>
</evidence>
<evidence type="ECO:0000313" key="10">
    <source>
        <dbReference type="Proteomes" id="UP000054567"/>
    </source>
</evidence>
<evidence type="ECO:0000256" key="2">
    <source>
        <dbReference type="ARBA" id="ARBA00022692"/>
    </source>
</evidence>
<evidence type="ECO:0000256" key="4">
    <source>
        <dbReference type="ARBA" id="ARBA00022989"/>
    </source>
</evidence>
<keyword evidence="5 6" id="KW-0472">Membrane</keyword>
<feature type="region of interest" description="Disordered" evidence="7">
    <location>
        <begin position="262"/>
        <end position="309"/>
    </location>
</feature>
<feature type="transmembrane region" description="Helical" evidence="6">
    <location>
        <begin position="53"/>
        <end position="72"/>
    </location>
</feature>